<dbReference type="GO" id="GO:0006071">
    <property type="term" value="P:glycerol metabolic process"/>
    <property type="evidence" value="ECO:0007669"/>
    <property type="project" value="UniProtKB-KW"/>
</dbReference>
<dbReference type="UniPathway" id="UPA00282"/>
<feature type="domain" description="O-acyltransferase WSD1 C-terminal" evidence="13">
    <location>
        <begin position="306"/>
        <end position="455"/>
    </location>
</feature>
<dbReference type="InterPro" id="IPR004255">
    <property type="entry name" value="O-acyltransferase_WSD1_N"/>
</dbReference>
<feature type="domain" description="O-acyltransferase WSD1-like N-terminal" evidence="12">
    <location>
        <begin position="4"/>
        <end position="265"/>
    </location>
</feature>
<comment type="pathway">
    <text evidence="1 11">Glycerolipid metabolism; triacylglycerol biosynthesis.</text>
</comment>
<dbReference type="GO" id="GO:0019432">
    <property type="term" value="P:triglyceride biosynthetic process"/>
    <property type="evidence" value="ECO:0007669"/>
    <property type="project" value="UniProtKB-UniPathway"/>
</dbReference>
<evidence type="ECO:0000256" key="4">
    <source>
        <dbReference type="ARBA" id="ARBA00013244"/>
    </source>
</evidence>
<dbReference type="GO" id="GO:0001666">
    <property type="term" value="P:response to hypoxia"/>
    <property type="evidence" value="ECO:0007669"/>
    <property type="project" value="TreeGrafter"/>
</dbReference>
<dbReference type="PATRIC" id="fig|280871.6.peg.3820"/>
<dbReference type="InterPro" id="IPR014292">
    <property type="entry name" value="Acyl_transf_WS/DGAT"/>
</dbReference>
<gene>
    <name evidence="14" type="ORF">TL10_18455</name>
</gene>
<dbReference type="PANTHER" id="PTHR31650">
    <property type="entry name" value="O-ACYLTRANSFERASE (WSD1-LIKE) FAMILY PROTEIN"/>
    <property type="match status" value="1"/>
</dbReference>
<dbReference type="Pfam" id="PF06974">
    <property type="entry name" value="WS_DGAT_C"/>
    <property type="match status" value="1"/>
</dbReference>
<dbReference type="AlphaFoldDB" id="A0A0D1L3K1"/>
<protein>
    <recommendedName>
        <fullName evidence="4 11">Diacylglycerol O-acyltransferase</fullName>
        <ecNumber evidence="4 11">2.3.1.20</ecNumber>
    </recommendedName>
</protein>
<keyword evidence="9 11" id="KW-0012">Acyltransferase</keyword>
<dbReference type="SUPFAM" id="SSF52777">
    <property type="entry name" value="CoA-dependent acyltransferases"/>
    <property type="match status" value="1"/>
</dbReference>
<keyword evidence="15" id="KW-1185">Reference proteome</keyword>
<dbReference type="Proteomes" id="UP000032221">
    <property type="component" value="Unassembled WGS sequence"/>
</dbReference>
<dbReference type="STRING" id="280871.TL10_18455"/>
<evidence type="ECO:0000256" key="11">
    <source>
        <dbReference type="RuleBase" id="RU361241"/>
    </source>
</evidence>
<dbReference type="GO" id="GO:0051701">
    <property type="term" value="P:biological process involved in interaction with host"/>
    <property type="evidence" value="ECO:0007669"/>
    <property type="project" value="TreeGrafter"/>
</dbReference>
<evidence type="ECO:0000256" key="2">
    <source>
        <dbReference type="ARBA" id="ARBA00005189"/>
    </source>
</evidence>
<sequence length="478" mass="51599">MNRLSGADATFWFAETNSWHMHVAASSIYDPTDAPDFTFESVKALVAARLPEMPQLRWRVTGAPLGLDRPWFVEDEELDLDFHVRHIAVPAPGGRRELDQLVGRLMSYKLDRSRPLWELWFIEGVEGGRVAVLMKMHHAIIDGVSGAGLGEILLDFTPTPRPPAAEPSGSLVGVKAPGIELQALGGLINIGIKTPYRVVRFLEQTVRQQIAALSVANKPPGYFDAPPTRFNGPISPHRRVSNSGVSLERVKAVKEAFGVKLNDVVLALVSSAMRKYLEDRGELPDKSLIAQVPVSTRTESSSDQVGNQVSAMSVSLASDIVDPAERIKAIYTSSQSAKEMAKALTAHQIMGLTDTTPPGLVALAARAYTASKLGGTLKPMNLVVSNVPGPPVPLYMDGAVLEQMMPMGPLVMDVGLNITCFSYRDRIDFGFVTTPEMANDIDAMADAIEPALVELEIAAGLVEPPAAPARKQAPKGRS</sequence>
<evidence type="ECO:0000256" key="3">
    <source>
        <dbReference type="ARBA" id="ARBA00009587"/>
    </source>
</evidence>
<name>A0A0D1L3K1_9MYCO</name>
<dbReference type="Pfam" id="PF03007">
    <property type="entry name" value="WS_DGAT_cat"/>
    <property type="match status" value="1"/>
</dbReference>
<dbReference type="InterPro" id="IPR009721">
    <property type="entry name" value="O-acyltransferase_WSD1_C"/>
</dbReference>
<comment type="similarity">
    <text evidence="3 11">Belongs to the long-chain O-acyltransferase family.</text>
</comment>
<evidence type="ECO:0000259" key="13">
    <source>
        <dbReference type="Pfam" id="PF06974"/>
    </source>
</evidence>
<keyword evidence="5 11" id="KW-0444">Lipid biosynthesis</keyword>
<dbReference type="GO" id="GO:0004144">
    <property type="term" value="F:diacylglycerol O-acyltransferase activity"/>
    <property type="evidence" value="ECO:0007669"/>
    <property type="project" value="UniProtKB-EC"/>
</dbReference>
<dbReference type="NCBIfam" id="TIGR02946">
    <property type="entry name" value="acyl_WS_DGAT"/>
    <property type="match status" value="1"/>
</dbReference>
<keyword evidence="8 11" id="KW-0443">Lipid metabolism</keyword>
<dbReference type="OrthoDB" id="9810950at2"/>
<accession>A0A0D1L3K1</accession>
<evidence type="ECO:0000256" key="5">
    <source>
        <dbReference type="ARBA" id="ARBA00022516"/>
    </source>
</evidence>
<dbReference type="GO" id="GO:0005886">
    <property type="term" value="C:plasma membrane"/>
    <property type="evidence" value="ECO:0007669"/>
    <property type="project" value="TreeGrafter"/>
</dbReference>
<dbReference type="EC" id="2.3.1.20" evidence="4 11"/>
<proteinExistence type="inferred from homology"/>
<dbReference type="EMBL" id="JXST01000026">
    <property type="protein sequence ID" value="KIU15505.1"/>
    <property type="molecule type" value="Genomic_DNA"/>
</dbReference>
<evidence type="ECO:0000313" key="14">
    <source>
        <dbReference type="EMBL" id="KIU15505.1"/>
    </source>
</evidence>
<reference evidence="14 15" key="1">
    <citation type="submission" date="2015-01" db="EMBL/GenBank/DDBJ databases">
        <title>Genome sequence of Mycobacterium llatzerense and Mycobacterium immunogenum recovered from brain abscess.</title>
        <authorList>
            <person name="Greninger A.L."/>
            <person name="Langelier C."/>
            <person name="Cunningham G."/>
            <person name="Chiu C.Y."/>
            <person name="Miller S."/>
        </authorList>
    </citation>
    <scope>NUCLEOTIDE SEQUENCE [LARGE SCALE GENOMIC DNA]</scope>
    <source>
        <strain evidence="14 15">CLUC14</strain>
    </source>
</reference>
<evidence type="ECO:0000256" key="10">
    <source>
        <dbReference type="ARBA" id="ARBA00048109"/>
    </source>
</evidence>
<comment type="pathway">
    <text evidence="2">Lipid metabolism.</text>
</comment>
<dbReference type="InterPro" id="IPR023213">
    <property type="entry name" value="CAT-like_dom_sf"/>
</dbReference>
<keyword evidence="6 11" id="KW-0808">Transferase</keyword>
<evidence type="ECO:0000256" key="6">
    <source>
        <dbReference type="ARBA" id="ARBA00022679"/>
    </source>
</evidence>
<dbReference type="GO" id="GO:0071731">
    <property type="term" value="P:response to nitric oxide"/>
    <property type="evidence" value="ECO:0007669"/>
    <property type="project" value="TreeGrafter"/>
</dbReference>
<evidence type="ECO:0000259" key="12">
    <source>
        <dbReference type="Pfam" id="PF03007"/>
    </source>
</evidence>
<evidence type="ECO:0000313" key="15">
    <source>
        <dbReference type="Proteomes" id="UP000032221"/>
    </source>
</evidence>
<keyword evidence="7 11" id="KW-0319">Glycerol metabolism</keyword>
<dbReference type="Gene3D" id="3.30.559.10">
    <property type="entry name" value="Chloramphenicol acetyltransferase-like domain"/>
    <property type="match status" value="1"/>
</dbReference>
<comment type="caution">
    <text evidence="14">The sequence shown here is derived from an EMBL/GenBank/DDBJ whole genome shotgun (WGS) entry which is preliminary data.</text>
</comment>
<dbReference type="RefSeq" id="WP_043986761.1">
    <property type="nucleotide sequence ID" value="NZ_BAAARC010000028.1"/>
</dbReference>
<evidence type="ECO:0000256" key="8">
    <source>
        <dbReference type="ARBA" id="ARBA00023098"/>
    </source>
</evidence>
<comment type="catalytic activity">
    <reaction evidence="10 11">
        <text>an acyl-CoA + a 1,2-diacyl-sn-glycerol = a triacyl-sn-glycerol + CoA</text>
        <dbReference type="Rhea" id="RHEA:10868"/>
        <dbReference type="ChEBI" id="CHEBI:17815"/>
        <dbReference type="ChEBI" id="CHEBI:57287"/>
        <dbReference type="ChEBI" id="CHEBI:58342"/>
        <dbReference type="ChEBI" id="CHEBI:64615"/>
        <dbReference type="EC" id="2.3.1.20"/>
    </reaction>
</comment>
<evidence type="ECO:0000256" key="1">
    <source>
        <dbReference type="ARBA" id="ARBA00004771"/>
    </source>
</evidence>
<evidence type="ECO:0000256" key="7">
    <source>
        <dbReference type="ARBA" id="ARBA00022798"/>
    </source>
</evidence>
<dbReference type="InterPro" id="IPR045034">
    <property type="entry name" value="O-acyltransferase_WSD1-like"/>
</dbReference>
<evidence type="ECO:0000256" key="9">
    <source>
        <dbReference type="ARBA" id="ARBA00023315"/>
    </source>
</evidence>
<organism evidence="14 15">
    <name type="scientific">Mycolicibacterium llatzerense</name>
    <dbReference type="NCBI Taxonomy" id="280871"/>
    <lineage>
        <taxon>Bacteria</taxon>
        <taxon>Bacillati</taxon>
        <taxon>Actinomycetota</taxon>
        <taxon>Actinomycetes</taxon>
        <taxon>Mycobacteriales</taxon>
        <taxon>Mycobacteriaceae</taxon>
        <taxon>Mycolicibacterium</taxon>
    </lineage>
</organism>
<dbReference type="PANTHER" id="PTHR31650:SF1">
    <property type="entry name" value="WAX ESTER SYNTHASE_DIACYLGLYCEROL ACYLTRANSFERASE 4-RELATED"/>
    <property type="match status" value="1"/>
</dbReference>